<dbReference type="EMBL" id="BK032629">
    <property type="protein sequence ID" value="DAF52043.1"/>
    <property type="molecule type" value="Genomic_DNA"/>
</dbReference>
<protein>
    <submittedName>
        <fullName evidence="1">Uncharacterized protein</fullName>
    </submittedName>
</protein>
<organism evidence="1">
    <name type="scientific">Myoviridae sp. ctPoO4</name>
    <dbReference type="NCBI Taxonomy" id="2827685"/>
    <lineage>
        <taxon>Viruses</taxon>
        <taxon>Duplodnaviria</taxon>
        <taxon>Heunggongvirae</taxon>
        <taxon>Uroviricota</taxon>
        <taxon>Caudoviricetes</taxon>
    </lineage>
</organism>
<evidence type="ECO:0000313" key="1">
    <source>
        <dbReference type="EMBL" id="DAF52043.1"/>
    </source>
</evidence>
<sequence length="142" mass="16075">MKQPRNILCDKSAATVFYKAEGGKNVQEPLPEKIMNLFLSSSPLVPTLAPFTKEDPEFVALLDNAYEHIANQKDFLTFSLTHPNKYYNVYVSKSIEKAEDAPEGIPDMENDYLVLNISLGANYIDFYITNAGDVYYLSYTPF</sequence>
<reference evidence="1" key="1">
    <citation type="journal article" date="2021" name="Proc. Natl. Acad. Sci. U.S.A.">
        <title>A Catalog of Tens of Thousands of Viruses from Human Metagenomes Reveals Hidden Associations with Chronic Diseases.</title>
        <authorList>
            <person name="Tisza M.J."/>
            <person name="Buck C.B."/>
        </authorList>
    </citation>
    <scope>NUCLEOTIDE SEQUENCE</scope>
    <source>
        <strain evidence="1">CtPoO4</strain>
    </source>
</reference>
<proteinExistence type="predicted"/>
<accession>A0A8S5SMK7</accession>
<name>A0A8S5SMK7_9CAUD</name>